<name>A0A941HRM9_9CLOT</name>
<dbReference type="EMBL" id="JAGSCS010000014">
    <property type="protein sequence ID" value="MBR0576778.1"/>
    <property type="molecule type" value="Genomic_DNA"/>
</dbReference>
<dbReference type="RefSeq" id="WP_211802197.1">
    <property type="nucleotide sequence ID" value="NZ_JAGSCS010000014.1"/>
</dbReference>
<sequence>MREILFRAWIKKEKMINPVYSLYFGEDDQSIQVSGCGRVGCCICTDEYQPDEVILMQYTGLLDMNGVKIFEGDITEVEYDGWKVRREIVFSQGAFQYHNSCGLSPMRYMLKNSDTFYGVVIGNIHENPELLEVPNED</sequence>
<dbReference type="NCBIfam" id="TIGR01671">
    <property type="entry name" value="phage_TIGR01671"/>
    <property type="match status" value="1"/>
</dbReference>
<proteinExistence type="predicted"/>
<dbReference type="InterPro" id="IPR019096">
    <property type="entry name" value="YopX_protein"/>
</dbReference>
<dbReference type="Proteomes" id="UP000675379">
    <property type="component" value="Unassembled WGS sequence"/>
</dbReference>
<dbReference type="Gene3D" id="2.30.30.290">
    <property type="entry name" value="YopX-like domains"/>
    <property type="match status" value="1"/>
</dbReference>
<evidence type="ECO:0000259" key="1">
    <source>
        <dbReference type="Pfam" id="PF09643"/>
    </source>
</evidence>
<gene>
    <name evidence="2" type="ORF">KCG48_10580</name>
</gene>
<accession>A0A941HRM9</accession>
<dbReference type="SUPFAM" id="SSF159006">
    <property type="entry name" value="YopX-like"/>
    <property type="match status" value="1"/>
</dbReference>
<protein>
    <recommendedName>
        <fullName evidence="1">YopX protein domain-containing protein</fullName>
    </recommendedName>
</protein>
<evidence type="ECO:0000313" key="2">
    <source>
        <dbReference type="EMBL" id="MBR0576778.1"/>
    </source>
</evidence>
<keyword evidence="3" id="KW-1185">Reference proteome</keyword>
<feature type="domain" description="YopX protein" evidence="1">
    <location>
        <begin position="6"/>
        <end position="132"/>
    </location>
</feature>
<dbReference type="InterPro" id="IPR023385">
    <property type="entry name" value="YopX-like_C"/>
</dbReference>
<dbReference type="InterPro" id="IPR010024">
    <property type="entry name" value="CHP16711"/>
</dbReference>
<organism evidence="2 3">
    <name type="scientific">Proteiniclasticum sediminis</name>
    <dbReference type="NCBI Taxonomy" id="2804028"/>
    <lineage>
        <taxon>Bacteria</taxon>
        <taxon>Bacillati</taxon>
        <taxon>Bacillota</taxon>
        <taxon>Clostridia</taxon>
        <taxon>Eubacteriales</taxon>
        <taxon>Clostridiaceae</taxon>
        <taxon>Proteiniclasticum</taxon>
    </lineage>
</organism>
<evidence type="ECO:0000313" key="3">
    <source>
        <dbReference type="Proteomes" id="UP000675379"/>
    </source>
</evidence>
<reference evidence="2" key="1">
    <citation type="submission" date="2021-04" db="EMBL/GenBank/DDBJ databases">
        <title>Proteiniclasticum sedimins sp. nov., an obligate anaerobic bacterium isolated from anaerobic sludge.</title>
        <authorList>
            <person name="Liu J."/>
        </authorList>
    </citation>
    <scope>NUCLEOTIDE SEQUENCE</scope>
    <source>
        <strain evidence="2">BAD-10</strain>
    </source>
</reference>
<dbReference type="Pfam" id="PF09643">
    <property type="entry name" value="YopX"/>
    <property type="match status" value="1"/>
</dbReference>
<comment type="caution">
    <text evidence="2">The sequence shown here is derived from an EMBL/GenBank/DDBJ whole genome shotgun (WGS) entry which is preliminary data.</text>
</comment>
<dbReference type="AlphaFoldDB" id="A0A941HRM9"/>